<comment type="caution">
    <text evidence="1">The sequence shown here is derived from an EMBL/GenBank/DDBJ whole genome shotgun (WGS) entry which is preliminary data.</text>
</comment>
<dbReference type="RefSeq" id="WP_227600730.1">
    <property type="nucleotide sequence ID" value="NZ_JAJEPX010000019.1"/>
</dbReference>
<sequence>MYNRYLAAAEQTAPETSEPPQSSTFSGLGRTLNARLQGVRLDMDTMIALLIVWFLLMDDDGAVDWEQFLLAAALLLFGL</sequence>
<evidence type="ECO:0000313" key="1">
    <source>
        <dbReference type="EMBL" id="MCC2177002.1"/>
    </source>
</evidence>
<accession>A0AAW4W241</accession>
<dbReference type="GeneID" id="98659759"/>
<keyword evidence="2" id="KW-1185">Reference proteome</keyword>
<gene>
    <name evidence="1" type="ORF">LKD22_07670</name>
</gene>
<organism evidence="1 2">
    <name type="scientific">Agathobaculum butyriciproducens</name>
    <dbReference type="NCBI Taxonomy" id="1628085"/>
    <lineage>
        <taxon>Bacteria</taxon>
        <taxon>Bacillati</taxon>
        <taxon>Bacillota</taxon>
        <taxon>Clostridia</taxon>
        <taxon>Eubacteriales</taxon>
        <taxon>Butyricicoccaceae</taxon>
        <taxon>Agathobaculum</taxon>
    </lineage>
</organism>
<protein>
    <submittedName>
        <fullName evidence="1">Uncharacterized protein</fullName>
    </submittedName>
</protein>
<dbReference type="AlphaFoldDB" id="A0AAW4W241"/>
<proteinExistence type="predicted"/>
<dbReference type="EMBL" id="JAJEPX010000019">
    <property type="protein sequence ID" value="MCC2177002.1"/>
    <property type="molecule type" value="Genomic_DNA"/>
</dbReference>
<name>A0AAW4W241_9FIRM</name>
<evidence type="ECO:0000313" key="2">
    <source>
        <dbReference type="Proteomes" id="UP001298753"/>
    </source>
</evidence>
<dbReference type="Proteomes" id="UP001298753">
    <property type="component" value="Unassembled WGS sequence"/>
</dbReference>
<reference evidence="1 2" key="1">
    <citation type="submission" date="2021-10" db="EMBL/GenBank/DDBJ databases">
        <title>Anaerobic single-cell dispensing facilitates the cultivation of human gut bacteria.</title>
        <authorList>
            <person name="Afrizal A."/>
        </authorList>
    </citation>
    <scope>NUCLEOTIDE SEQUENCE [LARGE SCALE GENOMIC DNA]</scope>
    <source>
        <strain evidence="1 2">CLA-AA-H270</strain>
    </source>
</reference>